<proteinExistence type="predicted"/>
<feature type="transmembrane region" description="Helical" evidence="1">
    <location>
        <begin position="28"/>
        <end position="48"/>
    </location>
</feature>
<keyword evidence="4" id="KW-1185">Reference proteome</keyword>
<gene>
    <name evidence="3" type="ORF">GCM10023156_25900</name>
</gene>
<feature type="domain" description="Fatty acid desaturase" evidence="2">
    <location>
        <begin position="59"/>
        <end position="321"/>
    </location>
</feature>
<dbReference type="Pfam" id="PF00487">
    <property type="entry name" value="FA_desaturase"/>
    <property type="match status" value="1"/>
</dbReference>
<keyword evidence="1" id="KW-0472">Membrane</keyword>
<evidence type="ECO:0000256" key="1">
    <source>
        <dbReference type="SAM" id="Phobius"/>
    </source>
</evidence>
<dbReference type="InterPro" id="IPR005804">
    <property type="entry name" value="FA_desaturase_dom"/>
</dbReference>
<sequence length="359" mass="41381">MTATRSAHSSFPVQARPIVADLFQPKPLLYWLDFSVSLLIAYGFAAIYLQSPLFSLQQWISWPIAAIALYRVASFMHEIVHFRSGEMRRFRIVWDLLAGIPMLTPSFFYESHNDHHNARHYGTHQDGEYLPLGTGPLRHIGIFLFQILLQPIFITLRFLLTPLTFLHPRLRRWTLERASSFVIDFRYRRKISAHAPLRAWAFMDLACSLRAWAIFVLCVVGINDWSRVPLLYALAALSLGLNHLRTLAAHRYLSQGHAVSHETQVFDSTNVTGVAVLTELLFPLGMRYHGLHHLFPRMPYHNLGIAHRRLMEALPSDSPYRDTVYPSWFSVVRELVYHSAQHSIATKRRRTSVLSETVS</sequence>
<accession>A0ABP8MSV1</accession>
<keyword evidence="1" id="KW-1133">Transmembrane helix</keyword>
<feature type="transmembrane region" description="Helical" evidence="1">
    <location>
        <begin position="60"/>
        <end position="80"/>
    </location>
</feature>
<name>A0ABP8MSV1_9BACT</name>
<keyword evidence="1" id="KW-0812">Transmembrane</keyword>
<protein>
    <submittedName>
        <fullName evidence="3">Fatty acid desaturase</fullName>
    </submittedName>
</protein>
<dbReference type="EMBL" id="BAABGA010000032">
    <property type="protein sequence ID" value="GAA4454045.1"/>
    <property type="molecule type" value="Genomic_DNA"/>
</dbReference>
<evidence type="ECO:0000313" key="4">
    <source>
        <dbReference type="Proteomes" id="UP001500840"/>
    </source>
</evidence>
<evidence type="ECO:0000259" key="2">
    <source>
        <dbReference type="Pfam" id="PF00487"/>
    </source>
</evidence>
<dbReference type="RefSeq" id="WP_345322590.1">
    <property type="nucleotide sequence ID" value="NZ_BAABGA010000032.1"/>
</dbReference>
<reference evidence="4" key="1">
    <citation type="journal article" date="2019" name="Int. J. Syst. Evol. Microbiol.">
        <title>The Global Catalogue of Microorganisms (GCM) 10K type strain sequencing project: providing services to taxonomists for standard genome sequencing and annotation.</title>
        <authorList>
            <consortium name="The Broad Institute Genomics Platform"/>
            <consortium name="The Broad Institute Genome Sequencing Center for Infectious Disease"/>
            <person name="Wu L."/>
            <person name="Ma J."/>
        </authorList>
    </citation>
    <scope>NUCLEOTIDE SEQUENCE [LARGE SCALE GENOMIC DNA]</scope>
    <source>
        <strain evidence="4">JCM 17759</strain>
    </source>
</reference>
<comment type="caution">
    <text evidence="3">The sequence shown here is derived from an EMBL/GenBank/DDBJ whole genome shotgun (WGS) entry which is preliminary data.</text>
</comment>
<feature type="transmembrane region" description="Helical" evidence="1">
    <location>
        <begin position="140"/>
        <end position="160"/>
    </location>
</feature>
<evidence type="ECO:0000313" key="3">
    <source>
        <dbReference type="EMBL" id="GAA4454045.1"/>
    </source>
</evidence>
<organism evidence="3 4">
    <name type="scientific">Novipirellula rosea</name>
    <dbReference type="NCBI Taxonomy" id="1031540"/>
    <lineage>
        <taxon>Bacteria</taxon>
        <taxon>Pseudomonadati</taxon>
        <taxon>Planctomycetota</taxon>
        <taxon>Planctomycetia</taxon>
        <taxon>Pirellulales</taxon>
        <taxon>Pirellulaceae</taxon>
        <taxon>Novipirellula</taxon>
    </lineage>
</organism>
<dbReference type="Proteomes" id="UP001500840">
    <property type="component" value="Unassembled WGS sequence"/>
</dbReference>